<evidence type="ECO:0000313" key="2">
    <source>
        <dbReference type="Proteomes" id="UP000474758"/>
    </source>
</evidence>
<dbReference type="InterPro" id="IPR029016">
    <property type="entry name" value="GAF-like_dom_sf"/>
</dbReference>
<dbReference type="SUPFAM" id="SSF55781">
    <property type="entry name" value="GAF domain-like"/>
    <property type="match status" value="1"/>
</dbReference>
<accession>A0A6M1U004</accession>
<dbReference type="EMBL" id="JAALFE010000032">
    <property type="protein sequence ID" value="NGQ93117.1"/>
    <property type="molecule type" value="Genomic_DNA"/>
</dbReference>
<gene>
    <name evidence="1" type="ORF">G5V65_19690</name>
</gene>
<comment type="caution">
    <text evidence="1">The sequence shown here is derived from an EMBL/GenBank/DDBJ whole genome shotgun (WGS) entry which is preliminary data.</text>
</comment>
<protein>
    <submittedName>
        <fullName evidence="1">Uncharacterized protein</fullName>
    </submittedName>
</protein>
<proteinExistence type="predicted"/>
<evidence type="ECO:0000313" key="1">
    <source>
        <dbReference type="EMBL" id="NGQ93117.1"/>
    </source>
</evidence>
<organism evidence="1 2">
    <name type="scientific">Paragemmobacter kunshanensis</name>
    <dbReference type="NCBI Taxonomy" id="2583234"/>
    <lineage>
        <taxon>Bacteria</taxon>
        <taxon>Pseudomonadati</taxon>
        <taxon>Pseudomonadota</taxon>
        <taxon>Alphaproteobacteria</taxon>
        <taxon>Rhodobacterales</taxon>
        <taxon>Paracoccaceae</taxon>
        <taxon>Paragemmobacter</taxon>
    </lineage>
</organism>
<name>A0A6M1U004_9RHOB</name>
<reference evidence="1 2" key="1">
    <citation type="submission" date="2020-02" db="EMBL/GenBank/DDBJ databases">
        <title>Rhodobacter translucens sp. nov., a novel bacterium isolated from activated sludge.</title>
        <authorList>
            <person name="Liu J."/>
        </authorList>
    </citation>
    <scope>NUCLEOTIDE SEQUENCE [LARGE SCALE GENOMIC DNA]</scope>
    <source>
        <strain evidence="1 2">HX-7-19</strain>
    </source>
</reference>
<dbReference type="Gene3D" id="3.30.450.40">
    <property type="match status" value="1"/>
</dbReference>
<dbReference type="Proteomes" id="UP000474758">
    <property type="component" value="Unassembled WGS sequence"/>
</dbReference>
<dbReference type="AlphaFoldDB" id="A0A6M1U004"/>
<keyword evidence="2" id="KW-1185">Reference proteome</keyword>
<sequence length="67" mass="7367">MIEGIFGLPPDWWCRSAAPNFNYQFRVVAAISLWAATKVASIAELAQHARLLTETADRISGRFGAMA</sequence>
<dbReference type="RefSeq" id="WP_165053780.1">
    <property type="nucleotide sequence ID" value="NZ_JAALFE010000032.1"/>
</dbReference>